<feature type="transmembrane region" description="Helical" evidence="1">
    <location>
        <begin position="121"/>
        <end position="147"/>
    </location>
</feature>
<dbReference type="Pfam" id="PF00487">
    <property type="entry name" value="FA_desaturase"/>
    <property type="match status" value="1"/>
</dbReference>
<evidence type="ECO:0000259" key="2">
    <source>
        <dbReference type="Pfam" id="PF00487"/>
    </source>
</evidence>
<dbReference type="RefSeq" id="WP_301233177.1">
    <property type="nucleotide sequence ID" value="NZ_QAIC01000021.1"/>
</dbReference>
<dbReference type="InterPro" id="IPR005804">
    <property type="entry name" value="FA_desaturase_dom"/>
</dbReference>
<reference evidence="3" key="1">
    <citation type="submission" date="2018-04" db="EMBL/GenBank/DDBJ databases">
        <authorList>
            <person name="Jy Z."/>
        </authorList>
    </citation>
    <scope>NUCLEOTIDE SEQUENCE</scope>
    <source>
        <strain evidence="4">AS13</strain>
        <strain evidence="3">LA18</strain>
    </source>
</reference>
<evidence type="ECO:0000256" key="1">
    <source>
        <dbReference type="SAM" id="Phobius"/>
    </source>
</evidence>
<keyword evidence="5" id="KW-1185">Reference proteome</keyword>
<proteinExistence type="predicted"/>
<dbReference type="AlphaFoldDB" id="A0AAW7MGP8"/>
<sequence length="252" mass="28126">MAPLALLVVGNRQRALGNLLHEASHRNLSAHRQLNDYFAHVLLAPPLLSTLSVYRVQHAHHHAWLGDPQRDPDILVPPPCKSESWLRAYTRFLMKSSLLRSSLAGHFSGGHLSRRQQSGILAWWLMVGLSMAVINPDFALLFAALWFGARITVFHAITTFREMTDHYGLSPGDIFGFTRDIPNHGLSSALLHPHNNGYHLTHHLFPTVPYYQLPAVQAQLSALQEYKDRAIVCPTYLTGAPSGVHGWGVHHG</sequence>
<gene>
    <name evidence="3" type="ORF">DBA34_00805</name>
    <name evidence="4" type="ORF">DBB29_01630</name>
</gene>
<accession>A0AAW7MGP8</accession>
<protein>
    <submittedName>
        <fullName evidence="3">Fatty acid desaturase</fullName>
    </submittedName>
</protein>
<dbReference type="Proteomes" id="UP001172791">
    <property type="component" value="Unassembled WGS sequence"/>
</dbReference>
<comment type="caution">
    <text evidence="3">The sequence shown here is derived from an EMBL/GenBank/DDBJ whole genome shotgun (WGS) entry which is preliminary data.</text>
</comment>
<dbReference type="GO" id="GO:0006629">
    <property type="term" value="P:lipid metabolic process"/>
    <property type="evidence" value="ECO:0007669"/>
    <property type="project" value="InterPro"/>
</dbReference>
<evidence type="ECO:0000313" key="4">
    <source>
        <dbReference type="EMBL" id="MDN4576824.1"/>
    </source>
</evidence>
<keyword evidence="1" id="KW-1133">Transmembrane helix</keyword>
<dbReference type="EMBL" id="QAID01000026">
    <property type="protein sequence ID" value="MDN4576824.1"/>
    <property type="molecule type" value="Genomic_DNA"/>
</dbReference>
<organism evidence="3 6">
    <name type="scientific">Pandoraea cepalis</name>
    <dbReference type="NCBI Taxonomy" id="2508294"/>
    <lineage>
        <taxon>Bacteria</taxon>
        <taxon>Pseudomonadati</taxon>
        <taxon>Pseudomonadota</taxon>
        <taxon>Betaproteobacteria</taxon>
        <taxon>Burkholderiales</taxon>
        <taxon>Burkholderiaceae</taxon>
        <taxon>Pandoraea</taxon>
    </lineage>
</organism>
<keyword evidence="1" id="KW-0472">Membrane</keyword>
<evidence type="ECO:0000313" key="5">
    <source>
        <dbReference type="Proteomes" id="UP001172788"/>
    </source>
</evidence>
<keyword evidence="1" id="KW-0812">Transmembrane</keyword>
<feature type="domain" description="Fatty acid desaturase" evidence="2">
    <location>
        <begin position="3"/>
        <end position="226"/>
    </location>
</feature>
<name>A0AAW7MGP8_9BURK</name>
<evidence type="ECO:0000313" key="6">
    <source>
        <dbReference type="Proteomes" id="UP001172791"/>
    </source>
</evidence>
<evidence type="ECO:0000313" key="3">
    <source>
        <dbReference type="EMBL" id="MDN4571808.1"/>
    </source>
</evidence>
<dbReference type="Proteomes" id="UP001172788">
    <property type="component" value="Unassembled WGS sequence"/>
</dbReference>
<dbReference type="EMBL" id="QAIC01000021">
    <property type="protein sequence ID" value="MDN4571808.1"/>
    <property type="molecule type" value="Genomic_DNA"/>
</dbReference>